<dbReference type="SUPFAM" id="SSF55785">
    <property type="entry name" value="PYP-like sensor domain (PAS domain)"/>
    <property type="match status" value="3"/>
</dbReference>
<dbReference type="InterPro" id="IPR052155">
    <property type="entry name" value="Biofilm_reg_signaling"/>
</dbReference>
<evidence type="ECO:0000259" key="2">
    <source>
        <dbReference type="PROSITE" id="PS50112"/>
    </source>
</evidence>
<dbReference type="Pfam" id="PF12860">
    <property type="entry name" value="PAS_7"/>
    <property type="match status" value="1"/>
</dbReference>
<feature type="domain" description="PAC" evidence="3">
    <location>
        <begin position="237"/>
        <end position="287"/>
    </location>
</feature>
<name>A0A7C3VRE9_9CYAN</name>
<dbReference type="FunFam" id="3.20.20.450:FF:000001">
    <property type="entry name" value="Cyclic di-GMP phosphodiesterase yahA"/>
    <property type="match status" value="1"/>
</dbReference>
<dbReference type="PROSITE" id="PS50883">
    <property type="entry name" value="EAL"/>
    <property type="match status" value="1"/>
</dbReference>
<dbReference type="FunFam" id="3.30.70.270:FF:000001">
    <property type="entry name" value="Diguanylate cyclase domain protein"/>
    <property type="match status" value="1"/>
</dbReference>
<sequence length="977" mass="110536">MKGPAMPEHRKVCLNLSQNLRRAVLEPIIKLANYSAHFLSKFNQILWKFWEGIITNLIQPEPLLAQQYSSRSLKRTDCLKKIFFMLTPTSPKKKCRKNSANLARNTPQLSEPQKSRLIPEKKNYPDQSGRRNHIASNRTKLKISRSLEIEKQLDRKLRKSEKKYRLLAETVPTATFISHGRELRYVNPAMALISGYDREELLLMDFLELIHPQERNLVKKIIDRQGFWGDLPSGNTWQEEIRIVTKNGDIRWLNLTVRWIKFEHKIAILGTGLDITELKQVQEDLQQSLSLQRATLESTADGILVVDSQGKIALYNHKFAEMWRIPKSILETHDDNQALTFVMEQLQEPEKFVAKVWELYENPDASSFDILEFKDGRVFERYSQPRRCGWEDAGRVWSFRDITQRVLAQSALRESEERYKLLLESVTDYVYTVKVENGQVLATHHGPGCVAVTGYTSAEYAADPELWHKMVHPEDLAAVTKQGIACLEGRAYPLEHRIICKNGEVRWVRNTPVVLQDGRGKTIAYEGSIRDITEQKQAEAKITALAFYDQLTGLPNRVEYDRMAAAAMAAAADKMVAVMFLDLDRFKTINDTLGHTVGDELLQKVAARIRACLRPGDTLARWGGDEFTLLLPQINSPRDATHIAERILAAFKSAFDVAGQALHVTTSIGIAVYPHDGKELQTLMRNADAALYRAKEQRCAYQLYQAAINSQASQLLALENDLHSALAGNQFVVYYQPQVDIQTVEVTGMEALVRWEHPELGLVSPATFIPLAEETGLIVAIGAWVLRVACQQAKEWQEAGLAKIRMGVNLSARQFEQPDLVEMVARVLAETGLEPCFLELEITETIAMRNMTVTKTVLRSLAQMGVHLSMDDFGTGYSSLNYLKNFPFHTLKLDRAFVRDLTVDRHDLAIASAIIALGLGLELRVIAEGVETIEQLEVLRRLHCQQVQGFLFSKPKPAAEATQLLANSLGFARKESA</sequence>
<dbReference type="InterPro" id="IPR013655">
    <property type="entry name" value="PAS_fold_3"/>
</dbReference>
<dbReference type="SUPFAM" id="SSF55073">
    <property type="entry name" value="Nucleotide cyclase"/>
    <property type="match status" value="1"/>
</dbReference>
<dbReference type="Pfam" id="PF00563">
    <property type="entry name" value="EAL"/>
    <property type="match status" value="1"/>
</dbReference>
<dbReference type="CDD" id="cd01948">
    <property type="entry name" value="EAL"/>
    <property type="match status" value="1"/>
</dbReference>
<proteinExistence type="predicted"/>
<dbReference type="Gene3D" id="3.30.450.20">
    <property type="entry name" value="PAS domain"/>
    <property type="match status" value="3"/>
</dbReference>
<dbReference type="SMART" id="SM00086">
    <property type="entry name" value="PAC"/>
    <property type="match status" value="2"/>
</dbReference>
<feature type="domain" description="GGDEF" evidence="5">
    <location>
        <begin position="574"/>
        <end position="706"/>
    </location>
</feature>
<dbReference type="SUPFAM" id="SSF141868">
    <property type="entry name" value="EAL domain-like"/>
    <property type="match status" value="1"/>
</dbReference>
<dbReference type="SMART" id="SM00267">
    <property type="entry name" value="GGDEF"/>
    <property type="match status" value="1"/>
</dbReference>
<gene>
    <name evidence="6" type="ORF">ENR15_05810</name>
</gene>
<organism evidence="6">
    <name type="scientific">Planktothricoides sp. SpSt-374</name>
    <dbReference type="NCBI Taxonomy" id="2282167"/>
    <lineage>
        <taxon>Bacteria</taxon>
        <taxon>Bacillati</taxon>
        <taxon>Cyanobacteriota</taxon>
        <taxon>Cyanophyceae</taxon>
        <taxon>Oscillatoriophycideae</taxon>
        <taxon>Oscillatoriales</taxon>
        <taxon>Oscillatoriaceae</taxon>
        <taxon>Planktothricoides</taxon>
    </lineage>
</organism>
<dbReference type="Gene3D" id="3.20.20.450">
    <property type="entry name" value="EAL domain"/>
    <property type="match status" value="1"/>
</dbReference>
<dbReference type="SMART" id="SM00052">
    <property type="entry name" value="EAL"/>
    <property type="match status" value="1"/>
</dbReference>
<dbReference type="PANTHER" id="PTHR44757">
    <property type="entry name" value="DIGUANYLATE CYCLASE DGCP"/>
    <property type="match status" value="1"/>
</dbReference>
<protein>
    <submittedName>
        <fullName evidence="6">EAL domain-containing protein</fullName>
    </submittedName>
</protein>
<feature type="compositionally biased region" description="Basic and acidic residues" evidence="1">
    <location>
        <begin position="113"/>
        <end position="124"/>
    </location>
</feature>
<dbReference type="EMBL" id="DSPX01000055">
    <property type="protein sequence ID" value="HGG00175.1"/>
    <property type="molecule type" value="Genomic_DNA"/>
</dbReference>
<feature type="compositionally biased region" description="Polar residues" evidence="1">
    <location>
        <begin position="98"/>
        <end position="112"/>
    </location>
</feature>
<evidence type="ECO:0000259" key="4">
    <source>
        <dbReference type="PROSITE" id="PS50883"/>
    </source>
</evidence>
<dbReference type="PROSITE" id="PS50887">
    <property type="entry name" value="GGDEF"/>
    <property type="match status" value="1"/>
</dbReference>
<dbReference type="InterPro" id="IPR000160">
    <property type="entry name" value="GGDEF_dom"/>
</dbReference>
<dbReference type="InterPro" id="IPR043128">
    <property type="entry name" value="Rev_trsase/Diguanyl_cyclase"/>
</dbReference>
<dbReference type="Pfam" id="PF00990">
    <property type="entry name" value="GGDEF"/>
    <property type="match status" value="1"/>
</dbReference>
<feature type="domain" description="PAS" evidence="2">
    <location>
        <begin position="160"/>
        <end position="224"/>
    </location>
</feature>
<feature type="region of interest" description="Disordered" evidence="1">
    <location>
        <begin position="91"/>
        <end position="131"/>
    </location>
</feature>
<dbReference type="CDD" id="cd00130">
    <property type="entry name" value="PAS"/>
    <property type="match status" value="2"/>
</dbReference>
<reference evidence="6" key="1">
    <citation type="journal article" date="2020" name="mSystems">
        <title>Genome- and Community-Level Interaction Insights into Carbon Utilization and Element Cycling Functions of Hydrothermarchaeota in Hydrothermal Sediment.</title>
        <authorList>
            <person name="Zhou Z."/>
            <person name="Liu Y."/>
            <person name="Xu W."/>
            <person name="Pan J."/>
            <person name="Luo Z.H."/>
            <person name="Li M."/>
        </authorList>
    </citation>
    <scope>NUCLEOTIDE SEQUENCE [LARGE SCALE GENOMIC DNA]</scope>
    <source>
        <strain evidence="6">SpSt-374</strain>
    </source>
</reference>
<dbReference type="InterPro" id="IPR035965">
    <property type="entry name" value="PAS-like_dom_sf"/>
</dbReference>
<evidence type="ECO:0000259" key="3">
    <source>
        <dbReference type="PROSITE" id="PS50113"/>
    </source>
</evidence>
<dbReference type="NCBIfam" id="TIGR00229">
    <property type="entry name" value="sensory_box"/>
    <property type="match status" value="2"/>
</dbReference>
<dbReference type="CDD" id="cd01949">
    <property type="entry name" value="GGDEF"/>
    <property type="match status" value="1"/>
</dbReference>
<comment type="caution">
    <text evidence="6">The sequence shown here is derived from an EMBL/GenBank/DDBJ whole genome shotgun (WGS) entry which is preliminary data.</text>
</comment>
<dbReference type="Gene3D" id="3.30.70.270">
    <property type="match status" value="1"/>
</dbReference>
<dbReference type="PANTHER" id="PTHR44757:SF2">
    <property type="entry name" value="BIOFILM ARCHITECTURE MAINTENANCE PROTEIN MBAA"/>
    <property type="match status" value="1"/>
</dbReference>
<dbReference type="InterPro" id="IPR001610">
    <property type="entry name" value="PAC"/>
</dbReference>
<dbReference type="PROSITE" id="PS50112">
    <property type="entry name" value="PAS"/>
    <property type="match status" value="2"/>
</dbReference>
<dbReference type="PROSITE" id="PS50113">
    <property type="entry name" value="PAC"/>
    <property type="match status" value="2"/>
</dbReference>
<evidence type="ECO:0000313" key="6">
    <source>
        <dbReference type="EMBL" id="HGG00175.1"/>
    </source>
</evidence>
<evidence type="ECO:0000256" key="1">
    <source>
        <dbReference type="SAM" id="MobiDB-lite"/>
    </source>
</evidence>
<dbReference type="Pfam" id="PF08447">
    <property type="entry name" value="PAS_3"/>
    <property type="match status" value="2"/>
</dbReference>
<dbReference type="InterPro" id="IPR000014">
    <property type="entry name" value="PAS"/>
</dbReference>
<evidence type="ECO:0000259" key="5">
    <source>
        <dbReference type="PROSITE" id="PS50887"/>
    </source>
</evidence>
<dbReference type="AlphaFoldDB" id="A0A7C3VRE9"/>
<dbReference type="NCBIfam" id="TIGR00254">
    <property type="entry name" value="GGDEF"/>
    <property type="match status" value="1"/>
</dbReference>
<dbReference type="InterPro" id="IPR029787">
    <property type="entry name" value="Nucleotide_cyclase"/>
</dbReference>
<feature type="domain" description="EAL" evidence="4">
    <location>
        <begin position="715"/>
        <end position="969"/>
    </location>
</feature>
<feature type="domain" description="PAC" evidence="3">
    <location>
        <begin position="492"/>
        <end position="544"/>
    </location>
</feature>
<feature type="domain" description="PAS" evidence="2">
    <location>
        <begin position="415"/>
        <end position="490"/>
    </location>
</feature>
<dbReference type="InterPro" id="IPR035919">
    <property type="entry name" value="EAL_sf"/>
</dbReference>
<accession>A0A7C3VRE9</accession>
<dbReference type="SMART" id="SM00091">
    <property type="entry name" value="PAS"/>
    <property type="match status" value="3"/>
</dbReference>
<dbReference type="InterPro" id="IPR001633">
    <property type="entry name" value="EAL_dom"/>
</dbReference>
<dbReference type="InterPro" id="IPR000700">
    <property type="entry name" value="PAS-assoc_C"/>
</dbReference>